<evidence type="ECO:0000259" key="3">
    <source>
        <dbReference type="Pfam" id="PF22636"/>
    </source>
</evidence>
<protein>
    <submittedName>
        <fullName evidence="4">Thioesterase family protein</fullName>
    </submittedName>
</protein>
<feature type="active site" evidence="1">
    <location>
        <position position="40"/>
    </location>
</feature>
<dbReference type="CDD" id="cd03440">
    <property type="entry name" value="hot_dog"/>
    <property type="match status" value="1"/>
</dbReference>
<reference evidence="4 5" key="1">
    <citation type="submission" date="2020-06" db="EMBL/GenBank/DDBJ databases">
        <title>Mogibacterium timidum strain W9173 genomic sequence.</title>
        <authorList>
            <person name="Wade W.G."/>
            <person name="Johnston C.D."/>
            <person name="Chen T."/>
            <person name="Dewhirst F.E."/>
        </authorList>
    </citation>
    <scope>NUCLEOTIDE SEQUENCE [LARGE SCALE GENOMIC DNA]</scope>
    <source>
        <strain evidence="4 5">W9173</strain>
    </source>
</reference>
<feature type="active site" evidence="1">
    <location>
        <position position="32"/>
    </location>
</feature>
<dbReference type="RefSeq" id="WP_009643883.1">
    <property type="nucleotide sequence ID" value="NZ_CAJPUB010000011.1"/>
</dbReference>
<feature type="binding site" evidence="2">
    <location>
        <position position="110"/>
    </location>
    <ligand>
        <name>substrate</name>
    </ligand>
</feature>
<dbReference type="InterPro" id="IPR054485">
    <property type="entry name" value="FlK-like_dom"/>
</dbReference>
<feature type="binding site" evidence="2">
    <location>
        <position position="59"/>
    </location>
    <ligand>
        <name>CoA</name>
        <dbReference type="ChEBI" id="CHEBI:57287"/>
    </ligand>
</feature>
<evidence type="ECO:0000313" key="4">
    <source>
        <dbReference type="EMBL" id="NWO23416.1"/>
    </source>
</evidence>
<dbReference type="PANTHER" id="PTHR36934:SF1">
    <property type="entry name" value="THIOESTERASE DOMAIN-CONTAINING PROTEIN"/>
    <property type="match status" value="1"/>
</dbReference>
<dbReference type="Pfam" id="PF22636">
    <property type="entry name" value="FlK"/>
    <property type="match status" value="1"/>
</dbReference>
<feature type="active site" evidence="1">
    <location>
        <position position="66"/>
    </location>
</feature>
<evidence type="ECO:0000313" key="5">
    <source>
        <dbReference type="Proteomes" id="UP000526307"/>
    </source>
</evidence>
<sequence>MNIGIKGCRELVVTEKLTAGSVGSGELDVYATPSMIALMEGTASESVKSGLEAGQGTVGTGISIRHLAATPVGMKVRCETELVEVDGRRLIFRIAAYDEKEKIGEGTHERFIIYNERFQDKANSKLG</sequence>
<dbReference type="Gene3D" id="3.10.129.10">
    <property type="entry name" value="Hotdog Thioesterase"/>
    <property type="match status" value="1"/>
</dbReference>
<proteinExistence type="predicted"/>
<gene>
    <name evidence="4" type="ORF">HW270_04960</name>
</gene>
<dbReference type="Proteomes" id="UP000526307">
    <property type="component" value="Unassembled WGS sequence"/>
</dbReference>
<keyword evidence="5" id="KW-1185">Reference proteome</keyword>
<dbReference type="InterPro" id="IPR029069">
    <property type="entry name" value="HotDog_dom_sf"/>
</dbReference>
<feature type="binding site" evidence="2">
    <location>
        <position position="59"/>
    </location>
    <ligand>
        <name>substrate</name>
    </ligand>
</feature>
<evidence type="ECO:0000256" key="2">
    <source>
        <dbReference type="PIRSR" id="PIRSR014972-2"/>
    </source>
</evidence>
<comment type="caution">
    <text evidence="4">The sequence shown here is derived from an EMBL/GenBank/DDBJ whole genome shotgun (WGS) entry which is preliminary data.</text>
</comment>
<dbReference type="PANTHER" id="PTHR36934">
    <property type="entry name" value="BLR0278 PROTEIN"/>
    <property type="match status" value="1"/>
</dbReference>
<dbReference type="AlphaFoldDB" id="A0A7Y8VRS1"/>
<dbReference type="PIRSF" id="PIRSF014972">
    <property type="entry name" value="FlK"/>
    <property type="match status" value="1"/>
</dbReference>
<dbReference type="SUPFAM" id="SSF54637">
    <property type="entry name" value="Thioesterase/thiol ester dehydrase-isomerase"/>
    <property type="match status" value="1"/>
</dbReference>
<accession>A0A7Y8VRS1</accession>
<dbReference type="InterPro" id="IPR025540">
    <property type="entry name" value="FlK"/>
</dbReference>
<feature type="domain" description="Fluoroacetyl-CoA-specific thioesterase-like" evidence="3">
    <location>
        <begin position="13"/>
        <end position="115"/>
    </location>
</feature>
<name>A0A7Y8VRS1_9FIRM</name>
<organism evidence="4 5">
    <name type="scientific">Mogibacterium timidum</name>
    <dbReference type="NCBI Taxonomy" id="35519"/>
    <lineage>
        <taxon>Bacteria</taxon>
        <taxon>Bacillati</taxon>
        <taxon>Bacillota</taxon>
        <taxon>Clostridia</taxon>
        <taxon>Peptostreptococcales</taxon>
        <taxon>Anaerovoracaceae</taxon>
        <taxon>Mogibacterium</taxon>
    </lineage>
</organism>
<evidence type="ECO:0000256" key="1">
    <source>
        <dbReference type="PIRSR" id="PIRSR014972-1"/>
    </source>
</evidence>
<dbReference type="EMBL" id="JABXYR010000002">
    <property type="protein sequence ID" value="NWO23416.1"/>
    <property type="molecule type" value="Genomic_DNA"/>
</dbReference>